<dbReference type="Pfam" id="PF12796">
    <property type="entry name" value="Ank_2"/>
    <property type="match status" value="1"/>
</dbReference>
<evidence type="ECO:0000256" key="3">
    <source>
        <dbReference type="PROSITE-ProRule" id="PRU00023"/>
    </source>
</evidence>
<proteinExistence type="predicted"/>
<dbReference type="Proteomes" id="UP000325081">
    <property type="component" value="Unassembled WGS sequence"/>
</dbReference>
<dbReference type="PROSITE" id="PS50088">
    <property type="entry name" value="ANK_REPEAT"/>
    <property type="match status" value="4"/>
</dbReference>
<protein>
    <submittedName>
        <fullName evidence="5">Ankyrin repeat family protein</fullName>
    </submittedName>
</protein>
<evidence type="ECO:0000256" key="2">
    <source>
        <dbReference type="ARBA" id="ARBA00023043"/>
    </source>
</evidence>
<organism evidence="5 6">
    <name type="scientific">Striga asiatica</name>
    <name type="common">Asiatic witchweed</name>
    <name type="synonym">Buchnera asiatica</name>
    <dbReference type="NCBI Taxonomy" id="4170"/>
    <lineage>
        <taxon>Eukaryota</taxon>
        <taxon>Viridiplantae</taxon>
        <taxon>Streptophyta</taxon>
        <taxon>Embryophyta</taxon>
        <taxon>Tracheophyta</taxon>
        <taxon>Spermatophyta</taxon>
        <taxon>Magnoliopsida</taxon>
        <taxon>eudicotyledons</taxon>
        <taxon>Gunneridae</taxon>
        <taxon>Pentapetalae</taxon>
        <taxon>asterids</taxon>
        <taxon>lamiids</taxon>
        <taxon>Lamiales</taxon>
        <taxon>Orobanchaceae</taxon>
        <taxon>Buchnereae</taxon>
        <taxon>Striga</taxon>
    </lineage>
</organism>
<dbReference type="SUPFAM" id="SSF48403">
    <property type="entry name" value="Ankyrin repeat"/>
    <property type="match status" value="1"/>
</dbReference>
<feature type="repeat" description="ANK" evidence="3">
    <location>
        <begin position="284"/>
        <end position="316"/>
    </location>
</feature>
<reference evidence="6" key="1">
    <citation type="journal article" date="2019" name="Curr. Biol.">
        <title>Genome Sequence of Striga asiatica Provides Insight into the Evolution of Plant Parasitism.</title>
        <authorList>
            <person name="Yoshida S."/>
            <person name="Kim S."/>
            <person name="Wafula E.K."/>
            <person name="Tanskanen J."/>
            <person name="Kim Y.M."/>
            <person name="Honaas L."/>
            <person name="Yang Z."/>
            <person name="Spallek T."/>
            <person name="Conn C.E."/>
            <person name="Ichihashi Y."/>
            <person name="Cheong K."/>
            <person name="Cui S."/>
            <person name="Der J.P."/>
            <person name="Gundlach H."/>
            <person name="Jiao Y."/>
            <person name="Hori C."/>
            <person name="Ishida J.K."/>
            <person name="Kasahara H."/>
            <person name="Kiba T."/>
            <person name="Kim M.S."/>
            <person name="Koo N."/>
            <person name="Laohavisit A."/>
            <person name="Lee Y.H."/>
            <person name="Lumba S."/>
            <person name="McCourt P."/>
            <person name="Mortimer J.C."/>
            <person name="Mutuku J.M."/>
            <person name="Nomura T."/>
            <person name="Sasaki-Sekimoto Y."/>
            <person name="Seto Y."/>
            <person name="Wang Y."/>
            <person name="Wakatake T."/>
            <person name="Sakakibara H."/>
            <person name="Demura T."/>
            <person name="Yamaguchi S."/>
            <person name="Yoneyama K."/>
            <person name="Manabe R.I."/>
            <person name="Nelson D.C."/>
            <person name="Schulman A.H."/>
            <person name="Timko M.P."/>
            <person name="dePamphilis C.W."/>
            <person name="Choi D."/>
            <person name="Shirasu K."/>
        </authorList>
    </citation>
    <scope>NUCLEOTIDE SEQUENCE [LARGE SCALE GENOMIC DNA]</scope>
    <source>
        <strain evidence="6">cv. UVA1</strain>
    </source>
</reference>
<dbReference type="EMBL" id="BKCP01006072">
    <property type="protein sequence ID" value="GER41355.1"/>
    <property type="molecule type" value="Genomic_DNA"/>
</dbReference>
<keyword evidence="6" id="KW-1185">Reference proteome</keyword>
<dbReference type="SMART" id="SM00248">
    <property type="entry name" value="ANK"/>
    <property type="match status" value="5"/>
</dbReference>
<evidence type="ECO:0000313" key="5">
    <source>
        <dbReference type="EMBL" id="GER41355.1"/>
    </source>
</evidence>
<sequence length="350" mass="39666">MIAVPKTRRYEFEKFKPVECRVKICGETTKMIVTLSNTTLYPRRPLVVASKAPNPALSRHLNHTREVTCSNRKCRFPVRLVNGYWKIRANPVTSYEGLWEDPDDASDDSEYDETDEDDEQENDLDYESDLKSNGNEKASVSNLEDLSRKKYEEDLVREVELMLSPEEKAILEQNEAPNLEKISTAKWKPLHSFALAGHIKYMDSMLEKGYDIDLVDKDGLTSLHLAVIGKREAVISHLLRKGANPEAKDKDGATPLHYAAQVGALQTVKLLIKCKADVNAADNEGWTPLHVSMQTRNRYIVKVLLVCGADKTRRNKDGNTPLDLSLCYGKDFKSYELAKLVKQVSTTRYT</sequence>
<name>A0A5A7Q7W9_STRAF</name>
<evidence type="ECO:0000256" key="4">
    <source>
        <dbReference type="SAM" id="MobiDB-lite"/>
    </source>
</evidence>
<comment type="caution">
    <text evidence="5">The sequence shown here is derived from an EMBL/GenBank/DDBJ whole genome shotgun (WGS) entry which is preliminary data.</text>
</comment>
<dbReference type="InterPro" id="IPR051637">
    <property type="entry name" value="Ank_repeat_dom-contain_49"/>
</dbReference>
<dbReference type="PROSITE" id="PS50297">
    <property type="entry name" value="ANK_REP_REGION"/>
    <property type="match status" value="3"/>
</dbReference>
<keyword evidence="2 3" id="KW-0040">ANK repeat</keyword>
<feature type="compositionally biased region" description="Polar residues" evidence="4">
    <location>
        <begin position="131"/>
        <end position="141"/>
    </location>
</feature>
<feature type="repeat" description="ANK" evidence="3">
    <location>
        <begin position="251"/>
        <end position="283"/>
    </location>
</feature>
<dbReference type="Gene3D" id="1.25.40.20">
    <property type="entry name" value="Ankyrin repeat-containing domain"/>
    <property type="match status" value="2"/>
</dbReference>
<evidence type="ECO:0000256" key="1">
    <source>
        <dbReference type="ARBA" id="ARBA00022737"/>
    </source>
</evidence>
<feature type="compositionally biased region" description="Acidic residues" evidence="4">
    <location>
        <begin position="98"/>
        <end position="127"/>
    </location>
</feature>
<feature type="repeat" description="ANK" evidence="3">
    <location>
        <begin position="185"/>
        <end position="217"/>
    </location>
</feature>
<dbReference type="PANTHER" id="PTHR24180:SF45">
    <property type="entry name" value="POLY [ADP-RIBOSE] POLYMERASE TANKYRASE"/>
    <property type="match status" value="1"/>
</dbReference>
<accession>A0A5A7Q7W9</accession>
<feature type="region of interest" description="Disordered" evidence="4">
    <location>
        <begin position="96"/>
        <end position="141"/>
    </location>
</feature>
<dbReference type="PRINTS" id="PR01415">
    <property type="entry name" value="ANKYRIN"/>
</dbReference>
<feature type="repeat" description="ANK" evidence="3">
    <location>
        <begin position="218"/>
        <end position="250"/>
    </location>
</feature>
<keyword evidence="1" id="KW-0677">Repeat</keyword>
<gene>
    <name evidence="5" type="ORF">STAS_18064</name>
</gene>
<dbReference type="InterPro" id="IPR002110">
    <property type="entry name" value="Ankyrin_rpt"/>
</dbReference>
<evidence type="ECO:0000313" key="6">
    <source>
        <dbReference type="Proteomes" id="UP000325081"/>
    </source>
</evidence>
<dbReference type="PANTHER" id="PTHR24180">
    <property type="entry name" value="CYCLIN-DEPENDENT KINASE INHIBITOR 2C-RELATED"/>
    <property type="match status" value="1"/>
</dbReference>
<dbReference type="AlphaFoldDB" id="A0A5A7Q7W9"/>
<dbReference type="OrthoDB" id="1577640at2759"/>
<dbReference type="InterPro" id="IPR036770">
    <property type="entry name" value="Ankyrin_rpt-contain_sf"/>
</dbReference>